<keyword evidence="2" id="KW-1185">Reference proteome</keyword>
<dbReference type="Proteomes" id="UP000253741">
    <property type="component" value="Unassembled WGS sequence"/>
</dbReference>
<evidence type="ECO:0000313" key="2">
    <source>
        <dbReference type="Proteomes" id="UP000253741"/>
    </source>
</evidence>
<sequence length="64" mass="6939">MTSVRVEVPGGRVRENDAIPSASALSPSANISFQVSGVRRSFRPNRPLSWKSPVAAQDIGIRYV</sequence>
<protein>
    <submittedName>
        <fullName evidence="1">Uncharacterized protein</fullName>
    </submittedName>
</protein>
<accession>A0A370AZC5</accession>
<comment type="caution">
    <text evidence="1">The sequence shown here is derived from an EMBL/GenBank/DDBJ whole genome shotgun (WGS) entry which is preliminary data.</text>
</comment>
<organism evidence="1 2">
    <name type="scientific">Streptomyces corynorhini</name>
    <dbReference type="NCBI Taxonomy" id="2282652"/>
    <lineage>
        <taxon>Bacteria</taxon>
        <taxon>Bacillati</taxon>
        <taxon>Actinomycetota</taxon>
        <taxon>Actinomycetes</taxon>
        <taxon>Kitasatosporales</taxon>
        <taxon>Streptomycetaceae</taxon>
        <taxon>Streptomyces</taxon>
    </lineage>
</organism>
<dbReference type="EMBL" id="QQNA01000341">
    <property type="protein sequence ID" value="RDG33469.1"/>
    <property type="molecule type" value="Genomic_DNA"/>
</dbReference>
<evidence type="ECO:0000313" key="1">
    <source>
        <dbReference type="EMBL" id="RDG33469.1"/>
    </source>
</evidence>
<gene>
    <name evidence="1" type="ORF">DVH02_31345</name>
</gene>
<name>A0A370AZC5_9ACTN</name>
<proteinExistence type="predicted"/>
<reference evidence="1 2" key="1">
    <citation type="submission" date="2018-07" db="EMBL/GenBank/DDBJ databases">
        <title>Streptomyces species from bats.</title>
        <authorList>
            <person name="Dunlap C."/>
        </authorList>
    </citation>
    <scope>NUCLEOTIDE SEQUENCE [LARGE SCALE GENOMIC DNA]</scope>
    <source>
        <strain evidence="1 2">AC230</strain>
    </source>
</reference>
<dbReference type="AlphaFoldDB" id="A0A370AZC5"/>